<dbReference type="EMBL" id="MGEJ01000004">
    <property type="protein sequence ID" value="OGL81582.1"/>
    <property type="molecule type" value="Genomic_DNA"/>
</dbReference>
<dbReference type="STRING" id="1802401.A3B21_04145"/>
<evidence type="ECO:0000313" key="3">
    <source>
        <dbReference type="EMBL" id="OGL81582.1"/>
    </source>
</evidence>
<dbReference type="Proteomes" id="UP000176897">
    <property type="component" value="Unassembled WGS sequence"/>
</dbReference>
<dbReference type="SMART" id="SM00060">
    <property type="entry name" value="FN3"/>
    <property type="match status" value="1"/>
</dbReference>
<reference evidence="3 4" key="1">
    <citation type="journal article" date="2016" name="Nat. Commun.">
        <title>Thousands of microbial genomes shed light on interconnected biogeochemical processes in an aquifer system.</title>
        <authorList>
            <person name="Anantharaman K."/>
            <person name="Brown C.T."/>
            <person name="Hug L.A."/>
            <person name="Sharon I."/>
            <person name="Castelle C.J."/>
            <person name="Probst A.J."/>
            <person name="Thomas B.C."/>
            <person name="Singh A."/>
            <person name="Wilkins M.J."/>
            <person name="Karaoz U."/>
            <person name="Brodie E.L."/>
            <person name="Williams K.H."/>
            <person name="Hubbard S.S."/>
            <person name="Banfield J.F."/>
        </authorList>
    </citation>
    <scope>NUCLEOTIDE SEQUENCE [LARGE SCALE GENOMIC DNA]</scope>
</reference>
<dbReference type="InterPro" id="IPR013783">
    <property type="entry name" value="Ig-like_fold"/>
</dbReference>
<protein>
    <recommendedName>
        <fullName evidence="2">Fibronectin type-III domain-containing protein</fullName>
    </recommendedName>
</protein>
<feature type="domain" description="Fibronectin type-III" evidence="2">
    <location>
        <begin position="77"/>
        <end position="189"/>
    </location>
</feature>
<proteinExistence type="predicted"/>
<dbReference type="Gene3D" id="2.60.40.10">
    <property type="entry name" value="Immunoglobulins"/>
    <property type="match status" value="1"/>
</dbReference>
<evidence type="ECO:0000256" key="1">
    <source>
        <dbReference type="SAM" id="MobiDB-lite"/>
    </source>
</evidence>
<dbReference type="AlphaFoldDB" id="A0A1F7UTG1"/>
<organism evidence="3 4">
    <name type="scientific">Candidatus Uhrbacteria bacterium RIFCSPLOWO2_01_FULL_47_24</name>
    <dbReference type="NCBI Taxonomy" id="1802401"/>
    <lineage>
        <taxon>Bacteria</taxon>
        <taxon>Candidatus Uhriibacteriota</taxon>
    </lineage>
</organism>
<accession>A0A1F7UTG1</accession>
<evidence type="ECO:0000259" key="2">
    <source>
        <dbReference type="PROSITE" id="PS50853"/>
    </source>
</evidence>
<dbReference type="PROSITE" id="PS50853">
    <property type="entry name" value="FN3"/>
    <property type="match status" value="1"/>
</dbReference>
<feature type="compositionally biased region" description="Gly residues" evidence="1">
    <location>
        <begin position="189"/>
        <end position="203"/>
    </location>
</feature>
<name>A0A1F7UTG1_9BACT</name>
<feature type="region of interest" description="Disordered" evidence="1">
    <location>
        <begin position="187"/>
        <end position="236"/>
    </location>
</feature>
<dbReference type="InterPro" id="IPR003961">
    <property type="entry name" value="FN3_dom"/>
</dbReference>
<dbReference type="Pfam" id="PF00041">
    <property type="entry name" value="fn3"/>
    <property type="match status" value="1"/>
</dbReference>
<feature type="compositionally biased region" description="Low complexity" evidence="1">
    <location>
        <begin position="204"/>
        <end position="236"/>
    </location>
</feature>
<comment type="caution">
    <text evidence="3">The sequence shown here is derived from an EMBL/GenBank/DDBJ whole genome shotgun (WGS) entry which is preliminary data.</text>
</comment>
<sequence>MRQRIESLLQKIKELNTDPKQRRSWQGSVGISIVTLFVLSSVLVNRSVQALNQASGNYGYYGGTYGYNATNTSSDYLPKPPTALTSSVTSTTATVSWTAPTQTVGSTSLDNLHATTPYLIHYSTSSLSSTACSGGSETTSTSASVSLTGLSASTIYYVNVCTKDANGNRSDHLGTTAGVLTGSFTTSSAGGGNAPSGGGGGTTTGPTYPTGTTTTTTTTTTTGTAPATTTTSVTQSATEFGVTLSTTDTALAAVFVANGTTAATIALGSGERLALVRDQLETLGRINLTALEQLANGQKPTVRNLAKEQAQLSKVLALFVKLTGHRPNFKNAKEDLAWNTMMYRIRFKRDLVKERTGIVKFKALFGRIPTSPLDWAVVRAWGYSLR</sequence>
<gene>
    <name evidence="3" type="ORF">A3B21_04145</name>
</gene>
<dbReference type="SUPFAM" id="SSF49265">
    <property type="entry name" value="Fibronectin type III"/>
    <property type="match status" value="1"/>
</dbReference>
<dbReference type="InterPro" id="IPR036116">
    <property type="entry name" value="FN3_sf"/>
</dbReference>
<evidence type="ECO:0000313" key="4">
    <source>
        <dbReference type="Proteomes" id="UP000176897"/>
    </source>
</evidence>